<feature type="chain" id="PRO_5022766264" description="Pyrrolidone-carboxylate peptidase" evidence="1">
    <location>
        <begin position="24"/>
        <end position="391"/>
    </location>
</feature>
<keyword evidence="3" id="KW-1185">Reference proteome</keyword>
<dbReference type="InterPro" id="IPR036440">
    <property type="entry name" value="Peptidase_C15-like_sf"/>
</dbReference>
<proteinExistence type="predicted"/>
<gene>
    <name evidence="2" type="ORF">ESZ36_17255</name>
</gene>
<evidence type="ECO:0008006" key="4">
    <source>
        <dbReference type="Google" id="ProtNLM"/>
    </source>
</evidence>
<evidence type="ECO:0000313" key="3">
    <source>
        <dbReference type="Proteomes" id="UP000321822"/>
    </source>
</evidence>
<dbReference type="Proteomes" id="UP000321822">
    <property type="component" value="Unassembled WGS sequence"/>
</dbReference>
<evidence type="ECO:0000313" key="2">
    <source>
        <dbReference type="EMBL" id="TWX65550.1"/>
    </source>
</evidence>
<reference evidence="2 3" key="1">
    <citation type="submission" date="2019-07" db="EMBL/GenBank/DDBJ databases">
        <title>Genomes of sea-ice associated Colwellia species.</title>
        <authorList>
            <person name="Bowman J.P."/>
        </authorList>
    </citation>
    <scope>NUCLEOTIDE SEQUENCE [LARGE SCALE GENOMIC DNA]</scope>
    <source>
        <strain evidence="2 3">ACAM 459</strain>
    </source>
</reference>
<protein>
    <recommendedName>
        <fullName evidence="4">Pyrrolidone-carboxylate peptidase</fullName>
    </recommendedName>
</protein>
<dbReference type="SUPFAM" id="SSF53182">
    <property type="entry name" value="Pyrrolidone carboxyl peptidase (pyroglutamate aminopeptidase)"/>
    <property type="match status" value="1"/>
</dbReference>
<comment type="caution">
    <text evidence="2">The sequence shown here is derived from an EMBL/GenBank/DDBJ whole genome shotgun (WGS) entry which is preliminary data.</text>
</comment>
<feature type="signal peptide" evidence="1">
    <location>
        <begin position="1"/>
        <end position="23"/>
    </location>
</feature>
<dbReference type="RefSeq" id="WP_146790178.1">
    <property type="nucleotide sequence ID" value="NZ_VOLT01000010.1"/>
</dbReference>
<keyword evidence="1" id="KW-0732">Signal</keyword>
<name>A0A5C6QAC4_9GAMM</name>
<dbReference type="EMBL" id="VOLT01000010">
    <property type="protein sequence ID" value="TWX65550.1"/>
    <property type="molecule type" value="Genomic_DNA"/>
</dbReference>
<dbReference type="Gene3D" id="3.40.630.20">
    <property type="entry name" value="Peptidase C15, pyroglutamyl peptidase I-like"/>
    <property type="match status" value="1"/>
</dbReference>
<dbReference type="AlphaFoldDB" id="A0A5C6QAC4"/>
<accession>A0A5C6QAC4</accession>
<organism evidence="2 3">
    <name type="scientific">Colwellia demingiae</name>
    <dbReference type="NCBI Taxonomy" id="89401"/>
    <lineage>
        <taxon>Bacteria</taxon>
        <taxon>Pseudomonadati</taxon>
        <taxon>Pseudomonadota</taxon>
        <taxon>Gammaproteobacteria</taxon>
        <taxon>Alteromonadales</taxon>
        <taxon>Colwelliaceae</taxon>
        <taxon>Colwellia</taxon>
    </lineage>
</organism>
<sequence length="391" mass="43351">MKFNRALLIFSLFISSTSLYSNAKTLLTIEEQRVNKAQEAMPGVNTHFEWSAFKKNWPQNNTFILAQQSLSLLGNQLWQYSKEQAKNGQIVDDRPLYWTRLAIISFVKTTPIQYSQTELAALVETFENTSRGRNDLTYKQATDKRILLTGFDPFLLDRNIKQSNPSGLAALLLDGVVIEYMNNGKKITAEINTAMIPVRYADFDHGEVESLLAPYYALNSVDLIATISMGRSDFDLEHFPGLRRSATAPDNVNVYTGANKNNPLVPSLLEAPLIGDEFVLFSLPYQAMMKAKGRYKINDNRGVTILESGTAKNVTANNLSELVDKIAVQGGGGGYLSNEISYRSIALRNKLGSTIPTGHIHTPRISGFDAATNQAIMSQIEAMLVQALAEI</sequence>
<evidence type="ECO:0000256" key="1">
    <source>
        <dbReference type="SAM" id="SignalP"/>
    </source>
</evidence>
<dbReference type="OrthoDB" id="4555199at2"/>